<dbReference type="Proteomes" id="UP000540685">
    <property type="component" value="Unassembled WGS sequence"/>
</dbReference>
<sequence length="297" mass="32034">MPPPDPQPSDIATELRSFLHTGLPVPSTLTAPALLALSGVALRATDPRSTASRARALDGVLRWQLAQLKHDLADAARILFGASPGTAGASLTDRRAAAAQAAGYEVHHFRKRVEPRLCRLLADMLAADSEEVTAVHVAPPMLTAASRGPLHLPADVFAWEAVEHERMLSTLWAAIYALRAELLDLARLISMDAPASDRRRAAETTMWRYAQVLAAADDYRTAYGDALLHAETTLTPRGMARLAGWIPPLPDDVIDHLSAAAHLAATREDFLARVDAADRDVWHTAISTTSTTERTAS</sequence>
<evidence type="ECO:0000313" key="2">
    <source>
        <dbReference type="Proteomes" id="UP000540685"/>
    </source>
</evidence>
<dbReference type="RefSeq" id="WP_184543955.1">
    <property type="nucleotide sequence ID" value="NZ_JACHMP010000001.1"/>
</dbReference>
<organism evidence="1 2">
    <name type="scientific">Streptosporangium becharense</name>
    <dbReference type="NCBI Taxonomy" id="1816182"/>
    <lineage>
        <taxon>Bacteria</taxon>
        <taxon>Bacillati</taxon>
        <taxon>Actinomycetota</taxon>
        <taxon>Actinomycetes</taxon>
        <taxon>Streptosporangiales</taxon>
        <taxon>Streptosporangiaceae</taxon>
        <taxon>Streptosporangium</taxon>
    </lineage>
</organism>
<dbReference type="AlphaFoldDB" id="A0A7W9MF62"/>
<name>A0A7W9MF62_9ACTN</name>
<gene>
    <name evidence="1" type="ORF">F4562_001248</name>
</gene>
<dbReference type="EMBL" id="JACHMP010000001">
    <property type="protein sequence ID" value="MBB5818186.1"/>
    <property type="molecule type" value="Genomic_DNA"/>
</dbReference>
<comment type="caution">
    <text evidence="1">The sequence shown here is derived from an EMBL/GenBank/DDBJ whole genome shotgun (WGS) entry which is preliminary data.</text>
</comment>
<protein>
    <submittedName>
        <fullName evidence="1">Uncharacterized protein</fullName>
    </submittedName>
</protein>
<keyword evidence="2" id="KW-1185">Reference proteome</keyword>
<reference evidence="1 2" key="1">
    <citation type="submission" date="2020-08" db="EMBL/GenBank/DDBJ databases">
        <title>Sequencing the genomes of 1000 actinobacteria strains.</title>
        <authorList>
            <person name="Klenk H.-P."/>
        </authorList>
    </citation>
    <scope>NUCLEOTIDE SEQUENCE [LARGE SCALE GENOMIC DNA]</scope>
    <source>
        <strain evidence="1 2">DSM 46887</strain>
    </source>
</reference>
<accession>A0A7W9MF62</accession>
<proteinExistence type="predicted"/>
<evidence type="ECO:0000313" key="1">
    <source>
        <dbReference type="EMBL" id="MBB5818186.1"/>
    </source>
</evidence>